<dbReference type="SUPFAM" id="SSF49899">
    <property type="entry name" value="Concanavalin A-like lectins/glucanases"/>
    <property type="match status" value="1"/>
</dbReference>
<dbReference type="GO" id="GO:0008270">
    <property type="term" value="F:zinc ion binding"/>
    <property type="evidence" value="ECO:0007669"/>
    <property type="project" value="UniProtKB-KW"/>
</dbReference>
<evidence type="ECO:0000256" key="3">
    <source>
        <dbReference type="ARBA" id="ARBA00022833"/>
    </source>
</evidence>
<name>A0A6J2WBY1_CHACN</name>
<reference evidence="10" key="1">
    <citation type="submission" date="2025-08" db="UniProtKB">
        <authorList>
            <consortium name="RefSeq"/>
        </authorList>
    </citation>
    <scope>IDENTIFICATION</scope>
</reference>
<evidence type="ECO:0000256" key="4">
    <source>
        <dbReference type="PROSITE-ProRule" id="PRU00024"/>
    </source>
</evidence>
<feature type="domain" description="B30.2/SPRY" evidence="8">
    <location>
        <begin position="232"/>
        <end position="420"/>
    </location>
</feature>
<dbReference type="InterPro" id="IPR001841">
    <property type="entry name" value="Znf_RING"/>
</dbReference>
<dbReference type="InParanoid" id="A0A6J2WBY1"/>
<evidence type="ECO:0000259" key="8">
    <source>
        <dbReference type="PROSITE" id="PS50188"/>
    </source>
</evidence>
<dbReference type="Gene3D" id="2.60.120.920">
    <property type="match status" value="1"/>
</dbReference>
<evidence type="ECO:0000256" key="2">
    <source>
        <dbReference type="ARBA" id="ARBA00022771"/>
    </source>
</evidence>
<dbReference type="SUPFAM" id="SSF57845">
    <property type="entry name" value="B-box zinc-binding domain"/>
    <property type="match status" value="1"/>
</dbReference>
<keyword evidence="5" id="KW-0175">Coiled coil</keyword>
<evidence type="ECO:0000259" key="7">
    <source>
        <dbReference type="PROSITE" id="PS50119"/>
    </source>
</evidence>
<feature type="domain" description="RING-type" evidence="6">
    <location>
        <begin position="11"/>
        <end position="53"/>
    </location>
</feature>
<dbReference type="InterPro" id="IPR017907">
    <property type="entry name" value="Znf_RING_CS"/>
</dbReference>
<dbReference type="InterPro" id="IPR043136">
    <property type="entry name" value="B30.2/SPRY_sf"/>
</dbReference>
<dbReference type="InterPro" id="IPR001870">
    <property type="entry name" value="B30.2/SPRY"/>
</dbReference>
<dbReference type="Pfam" id="PF13445">
    <property type="entry name" value="zf-RING_UBOX"/>
    <property type="match status" value="1"/>
</dbReference>
<accession>A0A6J2WBY1</accession>
<evidence type="ECO:0000259" key="6">
    <source>
        <dbReference type="PROSITE" id="PS50089"/>
    </source>
</evidence>
<proteinExistence type="predicted"/>
<feature type="coiled-coil region" evidence="5">
    <location>
        <begin position="163"/>
        <end position="190"/>
    </location>
</feature>
<dbReference type="SUPFAM" id="SSF57850">
    <property type="entry name" value="RING/U-box"/>
    <property type="match status" value="1"/>
</dbReference>
<dbReference type="InterPro" id="IPR000315">
    <property type="entry name" value="Znf_B-box"/>
</dbReference>
<keyword evidence="3" id="KW-0862">Zinc</keyword>
<dbReference type="InterPro" id="IPR013320">
    <property type="entry name" value="ConA-like_dom_sf"/>
</dbReference>
<evidence type="ECO:0000256" key="5">
    <source>
        <dbReference type="SAM" id="Coils"/>
    </source>
</evidence>
<dbReference type="InterPro" id="IPR013083">
    <property type="entry name" value="Znf_RING/FYVE/PHD"/>
</dbReference>
<dbReference type="PRINTS" id="PR01407">
    <property type="entry name" value="BUTYPHLNCDUF"/>
</dbReference>
<dbReference type="RefSeq" id="XP_030641407.1">
    <property type="nucleotide sequence ID" value="XM_030785547.1"/>
</dbReference>
<dbReference type="Gene3D" id="3.30.40.10">
    <property type="entry name" value="Zinc/RING finger domain, C3HC4 (zinc finger)"/>
    <property type="match status" value="1"/>
</dbReference>
<dbReference type="InterPro" id="IPR027370">
    <property type="entry name" value="Znf-RING_euk"/>
</dbReference>
<keyword evidence="2 4" id="KW-0863">Zinc-finger</keyword>
<dbReference type="PROSITE" id="PS50188">
    <property type="entry name" value="B302_SPRY"/>
    <property type="match status" value="1"/>
</dbReference>
<dbReference type="Pfam" id="PF00643">
    <property type="entry name" value="zf-B_box"/>
    <property type="match status" value="1"/>
</dbReference>
<gene>
    <name evidence="10" type="primary">LOC115821752</name>
</gene>
<dbReference type="Pfam" id="PF00622">
    <property type="entry name" value="SPRY"/>
    <property type="match status" value="1"/>
</dbReference>
<dbReference type="SMART" id="SM00336">
    <property type="entry name" value="BBOX"/>
    <property type="match status" value="1"/>
</dbReference>
<keyword evidence="9" id="KW-1185">Reference proteome</keyword>
<dbReference type="PANTHER" id="PTHR24103">
    <property type="entry name" value="E3 UBIQUITIN-PROTEIN LIGASE TRIM"/>
    <property type="match status" value="1"/>
</dbReference>
<sequence length="420" mass="47871">MATQLLDQIQCSVCLCEFTDPVCLPCEHIFCRRCITGHLRSGLGQSAACPECRLTFTESNIQTSRAVRNMVDAAKAHLTEHQALKMKADALATELEGQHLETHKLDSKTAECSKHQEKLSYYCETDQRLICGSCKKDNQHKKHKVKPIKDVEKTKKKDLYGLLDFLSTENTQLNDLIHKQTEEIKNIKERSGLASAQISLQFEELHQFLRRREMEVKNQLEKEEKGTVRVAEEKLSVVEALLREGREKQEMIQSALDKDTDRFAREKDSSHLKISANRVGLKKRSKKDRSLCVSTEGSFTSGQHYWEVEVGEKLDWEVGVGVCKSHNVTKDTTLALSYSSGYRISQHQDEQGRPVDVRVKPRKVGVYLDCERNQVSFYNADNMTLIGESTCHFNLPHSLCLFPGAYLEGKNSDPLTLCWY</sequence>
<dbReference type="AlphaFoldDB" id="A0A6J2WBY1"/>
<dbReference type="GeneID" id="115821752"/>
<dbReference type="SMART" id="SM00184">
    <property type="entry name" value="RING"/>
    <property type="match status" value="1"/>
</dbReference>
<dbReference type="SMART" id="SM00449">
    <property type="entry name" value="SPRY"/>
    <property type="match status" value="1"/>
</dbReference>
<dbReference type="PROSITE" id="PS50089">
    <property type="entry name" value="ZF_RING_2"/>
    <property type="match status" value="1"/>
</dbReference>
<dbReference type="InterPro" id="IPR003877">
    <property type="entry name" value="SPRY_dom"/>
</dbReference>
<dbReference type="Gene3D" id="3.30.160.60">
    <property type="entry name" value="Classic Zinc Finger"/>
    <property type="match status" value="1"/>
</dbReference>
<evidence type="ECO:0000256" key="1">
    <source>
        <dbReference type="ARBA" id="ARBA00022723"/>
    </source>
</evidence>
<keyword evidence="1" id="KW-0479">Metal-binding</keyword>
<organism evidence="9 10">
    <name type="scientific">Chanos chanos</name>
    <name type="common">Milkfish</name>
    <name type="synonym">Mugil chanos</name>
    <dbReference type="NCBI Taxonomy" id="29144"/>
    <lineage>
        <taxon>Eukaryota</taxon>
        <taxon>Metazoa</taxon>
        <taxon>Chordata</taxon>
        <taxon>Craniata</taxon>
        <taxon>Vertebrata</taxon>
        <taxon>Euteleostomi</taxon>
        <taxon>Actinopterygii</taxon>
        <taxon>Neopterygii</taxon>
        <taxon>Teleostei</taxon>
        <taxon>Ostariophysi</taxon>
        <taxon>Gonorynchiformes</taxon>
        <taxon>Chanidae</taxon>
        <taxon>Chanos</taxon>
    </lineage>
</organism>
<dbReference type="OrthoDB" id="654191at2759"/>
<dbReference type="PROSITE" id="PS50119">
    <property type="entry name" value="ZF_BBOX"/>
    <property type="match status" value="1"/>
</dbReference>
<dbReference type="Proteomes" id="UP000504632">
    <property type="component" value="Chromosome 9"/>
</dbReference>
<evidence type="ECO:0000313" key="10">
    <source>
        <dbReference type="RefSeq" id="XP_030641407.1"/>
    </source>
</evidence>
<feature type="domain" description="B box-type" evidence="7">
    <location>
        <begin position="107"/>
        <end position="148"/>
    </location>
</feature>
<dbReference type="InterPro" id="IPR050143">
    <property type="entry name" value="TRIM/RBCC"/>
</dbReference>
<dbReference type="InterPro" id="IPR003879">
    <property type="entry name" value="Butyrophylin_SPRY"/>
</dbReference>
<evidence type="ECO:0000313" key="9">
    <source>
        <dbReference type="Proteomes" id="UP000504632"/>
    </source>
</evidence>
<protein>
    <submittedName>
        <fullName evidence="10">Nuclear factor 7, brain-like</fullName>
    </submittedName>
</protein>
<dbReference type="PROSITE" id="PS00518">
    <property type="entry name" value="ZF_RING_1"/>
    <property type="match status" value="1"/>
</dbReference>